<dbReference type="OrthoDB" id="1725146at2"/>
<gene>
    <name evidence="9" type="ORF">SAMN02745218_02038</name>
</gene>
<evidence type="ECO:0000259" key="8">
    <source>
        <dbReference type="Pfam" id="PF13190"/>
    </source>
</evidence>
<organism evidence="9 10">
    <name type="scientific">Desulfofundulus australicus DSM 11792</name>
    <dbReference type="NCBI Taxonomy" id="1121425"/>
    <lineage>
        <taxon>Bacteria</taxon>
        <taxon>Bacillati</taxon>
        <taxon>Bacillota</taxon>
        <taxon>Clostridia</taxon>
        <taxon>Eubacteriales</taxon>
        <taxon>Peptococcaceae</taxon>
        <taxon>Desulfofundulus</taxon>
    </lineage>
</organism>
<keyword evidence="2" id="KW-1003">Cell membrane</keyword>
<feature type="domain" description="PDGLE" evidence="8">
    <location>
        <begin position="4"/>
        <end position="92"/>
    </location>
</feature>
<dbReference type="InterPro" id="IPR025937">
    <property type="entry name" value="PDGLE_dom"/>
</dbReference>
<evidence type="ECO:0000313" key="10">
    <source>
        <dbReference type="Proteomes" id="UP000184196"/>
    </source>
</evidence>
<reference evidence="10" key="1">
    <citation type="submission" date="2016-11" db="EMBL/GenBank/DDBJ databases">
        <authorList>
            <person name="Varghese N."/>
            <person name="Submissions S."/>
        </authorList>
    </citation>
    <scope>NUCLEOTIDE SEQUENCE [LARGE SCALE GENOMIC DNA]</scope>
    <source>
        <strain evidence="10">DSM 11792</strain>
    </source>
</reference>
<dbReference type="EMBL" id="FQUW01000024">
    <property type="protein sequence ID" value="SHF35198.1"/>
    <property type="molecule type" value="Genomic_DNA"/>
</dbReference>
<keyword evidence="3 6" id="KW-0812">Transmembrane</keyword>
<evidence type="ECO:0000256" key="1">
    <source>
        <dbReference type="ARBA" id="ARBA00004236"/>
    </source>
</evidence>
<sequence length="109" mass="11308">MNKKNLLWGLLVALAVAAFLSPFASPSPDGLERVAEDKGFLHLAEGKELIHALMPDYVFPGVASGGLATSLAGLVGTLLVFAAMYLLVRLVIRPKGSAGKGPSGKGHLN</sequence>
<accession>A0A1M5AY85</accession>
<feature type="transmembrane region" description="Helical" evidence="6">
    <location>
        <begin position="67"/>
        <end position="88"/>
    </location>
</feature>
<dbReference type="RefSeq" id="WP_073165822.1">
    <property type="nucleotide sequence ID" value="NZ_FQUW01000024.1"/>
</dbReference>
<name>A0A1M5AY85_9FIRM</name>
<dbReference type="Proteomes" id="UP000184196">
    <property type="component" value="Unassembled WGS sequence"/>
</dbReference>
<dbReference type="GO" id="GO:0005886">
    <property type="term" value="C:plasma membrane"/>
    <property type="evidence" value="ECO:0007669"/>
    <property type="project" value="UniProtKB-SubCell"/>
</dbReference>
<evidence type="ECO:0000256" key="5">
    <source>
        <dbReference type="ARBA" id="ARBA00023136"/>
    </source>
</evidence>
<evidence type="ECO:0000256" key="3">
    <source>
        <dbReference type="ARBA" id="ARBA00022692"/>
    </source>
</evidence>
<protein>
    <submittedName>
        <fullName evidence="9">Cobalt/nickel transport protein</fullName>
    </submittedName>
</protein>
<evidence type="ECO:0000256" key="4">
    <source>
        <dbReference type="ARBA" id="ARBA00022989"/>
    </source>
</evidence>
<evidence type="ECO:0000313" key="9">
    <source>
        <dbReference type="EMBL" id="SHF35198.1"/>
    </source>
</evidence>
<evidence type="ECO:0000256" key="2">
    <source>
        <dbReference type="ARBA" id="ARBA00022475"/>
    </source>
</evidence>
<dbReference type="AlphaFoldDB" id="A0A1M5AY85"/>
<feature type="signal peptide" evidence="7">
    <location>
        <begin position="1"/>
        <end position="24"/>
    </location>
</feature>
<feature type="chain" id="PRO_5013132844" evidence="7">
    <location>
        <begin position="25"/>
        <end position="109"/>
    </location>
</feature>
<evidence type="ECO:0000256" key="6">
    <source>
        <dbReference type="SAM" id="Phobius"/>
    </source>
</evidence>
<keyword evidence="7" id="KW-0732">Signal</keyword>
<dbReference type="Pfam" id="PF13190">
    <property type="entry name" value="PDGLE"/>
    <property type="match status" value="1"/>
</dbReference>
<keyword evidence="5 6" id="KW-0472">Membrane</keyword>
<comment type="subcellular location">
    <subcellularLocation>
        <location evidence="1">Cell membrane</location>
    </subcellularLocation>
</comment>
<evidence type="ECO:0000256" key="7">
    <source>
        <dbReference type="SAM" id="SignalP"/>
    </source>
</evidence>
<keyword evidence="4 6" id="KW-1133">Transmembrane helix</keyword>
<proteinExistence type="predicted"/>
<keyword evidence="10" id="KW-1185">Reference proteome</keyword>